<evidence type="ECO:0000256" key="9">
    <source>
        <dbReference type="ARBA" id="ARBA00032235"/>
    </source>
</evidence>
<keyword evidence="4" id="KW-0799">Topoisomerase</keyword>
<dbReference type="PROSITE" id="PS52039">
    <property type="entry name" value="TOPO_IA_2"/>
    <property type="match status" value="1"/>
</dbReference>
<gene>
    <name evidence="12" type="ORF">EM808_19525</name>
</gene>
<evidence type="ECO:0000256" key="2">
    <source>
        <dbReference type="ARBA" id="ARBA00009446"/>
    </source>
</evidence>
<dbReference type="InterPro" id="IPR013826">
    <property type="entry name" value="Topo_IA_cen_sub3"/>
</dbReference>
<evidence type="ECO:0000256" key="5">
    <source>
        <dbReference type="ARBA" id="ARBA00023125"/>
    </source>
</evidence>
<evidence type="ECO:0000256" key="8">
    <source>
        <dbReference type="ARBA" id="ARBA00031985"/>
    </source>
</evidence>
<evidence type="ECO:0000313" key="12">
    <source>
        <dbReference type="EMBL" id="RVT59487.1"/>
    </source>
</evidence>
<proteinExistence type="inferred from homology"/>
<evidence type="ECO:0000256" key="1">
    <source>
        <dbReference type="ARBA" id="ARBA00000213"/>
    </source>
</evidence>
<dbReference type="EMBL" id="RZTZ01000009">
    <property type="protein sequence ID" value="RVT59487.1"/>
    <property type="molecule type" value="Genomic_DNA"/>
</dbReference>
<dbReference type="InterPro" id="IPR013824">
    <property type="entry name" value="Topo_IA_cen_sub1"/>
</dbReference>
<evidence type="ECO:0000256" key="6">
    <source>
        <dbReference type="ARBA" id="ARBA00023235"/>
    </source>
</evidence>
<reference evidence="12 13" key="1">
    <citation type="submission" date="2019-01" db="EMBL/GenBank/DDBJ databases">
        <title>Bacillus sp. M5HDSG1-1, whole genome shotgun sequence.</title>
        <authorList>
            <person name="Tuo L."/>
        </authorList>
    </citation>
    <scope>NUCLEOTIDE SEQUENCE [LARGE SCALE GENOMIC DNA]</scope>
    <source>
        <strain evidence="12 13">M5HDSG1-1</strain>
    </source>
</reference>
<organism evidence="12 13">
    <name type="scientific">Niallia taxi</name>
    <dbReference type="NCBI Taxonomy" id="2499688"/>
    <lineage>
        <taxon>Bacteria</taxon>
        <taxon>Bacillati</taxon>
        <taxon>Bacillota</taxon>
        <taxon>Bacilli</taxon>
        <taxon>Bacillales</taxon>
        <taxon>Bacillaceae</taxon>
        <taxon>Niallia</taxon>
    </lineage>
</organism>
<dbReference type="SMART" id="SM00436">
    <property type="entry name" value="TOP1Bc"/>
    <property type="match status" value="1"/>
</dbReference>
<keyword evidence="5" id="KW-0238">DNA-binding</keyword>
<dbReference type="GO" id="GO:0003917">
    <property type="term" value="F:DNA topoisomerase type I (single strand cut, ATP-independent) activity"/>
    <property type="evidence" value="ECO:0007669"/>
    <property type="project" value="UniProtKB-EC"/>
</dbReference>
<dbReference type="Pfam" id="PF01131">
    <property type="entry name" value="Topoisom_bac"/>
    <property type="match status" value="1"/>
</dbReference>
<comment type="caution">
    <text evidence="12">The sequence shown here is derived from an EMBL/GenBank/DDBJ whole genome shotgun (WGS) entry which is preliminary data.</text>
</comment>
<dbReference type="GO" id="GO:0006281">
    <property type="term" value="P:DNA repair"/>
    <property type="evidence" value="ECO:0007669"/>
    <property type="project" value="TreeGrafter"/>
</dbReference>
<dbReference type="GO" id="GO:0006310">
    <property type="term" value="P:DNA recombination"/>
    <property type="evidence" value="ECO:0007669"/>
    <property type="project" value="TreeGrafter"/>
</dbReference>
<feature type="domain" description="Topo IA-type catalytic" evidence="11">
    <location>
        <begin position="46"/>
        <end position="442"/>
    </location>
</feature>
<dbReference type="InterPro" id="IPR013497">
    <property type="entry name" value="Topo_IA_cen"/>
</dbReference>
<dbReference type="SUPFAM" id="SSF56712">
    <property type="entry name" value="Prokaryotic type I DNA topoisomerase"/>
    <property type="match status" value="1"/>
</dbReference>
<dbReference type="PANTHER" id="PTHR11390:SF21">
    <property type="entry name" value="DNA TOPOISOMERASE 3-ALPHA"/>
    <property type="match status" value="1"/>
</dbReference>
<dbReference type="AlphaFoldDB" id="A0A3S2TSP0"/>
<dbReference type="InterPro" id="IPR003601">
    <property type="entry name" value="Topo_IA_2"/>
</dbReference>
<protein>
    <recommendedName>
        <fullName evidence="3">DNA topoisomerase</fullName>
        <ecNumber evidence="3">5.6.2.1</ecNumber>
    </recommendedName>
    <alternativeName>
        <fullName evidence="10">Omega-protein</fullName>
    </alternativeName>
    <alternativeName>
        <fullName evidence="9">Relaxing enzyme</fullName>
    </alternativeName>
    <alternativeName>
        <fullName evidence="7">Swivelase</fullName>
    </alternativeName>
    <alternativeName>
        <fullName evidence="8">Untwisting enzyme</fullName>
    </alternativeName>
</protein>
<dbReference type="PANTHER" id="PTHR11390">
    <property type="entry name" value="PROKARYOTIC DNA TOPOISOMERASE"/>
    <property type="match status" value="1"/>
</dbReference>
<evidence type="ECO:0000313" key="13">
    <source>
        <dbReference type="Proteomes" id="UP000288024"/>
    </source>
</evidence>
<evidence type="ECO:0000256" key="10">
    <source>
        <dbReference type="ARBA" id="ARBA00032877"/>
    </source>
</evidence>
<dbReference type="RefSeq" id="WP_127739883.1">
    <property type="nucleotide sequence ID" value="NZ_CAJCKN010000005.1"/>
</dbReference>
<dbReference type="Gene3D" id="3.40.50.140">
    <property type="match status" value="1"/>
</dbReference>
<dbReference type="InterPro" id="IPR013825">
    <property type="entry name" value="Topo_IA_cen_sub2"/>
</dbReference>
<dbReference type="GeneID" id="87619136"/>
<dbReference type="InterPro" id="IPR023406">
    <property type="entry name" value="Topo_IA_AS"/>
</dbReference>
<accession>A0A3S2TSP0</accession>
<comment type="similarity">
    <text evidence="2">Belongs to the type IA topoisomerase family.</text>
</comment>
<dbReference type="GO" id="GO:0043597">
    <property type="term" value="C:cytoplasmic replication fork"/>
    <property type="evidence" value="ECO:0007669"/>
    <property type="project" value="TreeGrafter"/>
</dbReference>
<dbReference type="EC" id="5.6.2.1" evidence="3"/>
<evidence type="ECO:0000256" key="4">
    <source>
        <dbReference type="ARBA" id="ARBA00023029"/>
    </source>
</evidence>
<dbReference type="InterPro" id="IPR023405">
    <property type="entry name" value="Topo_IA_core_domain"/>
</dbReference>
<name>A0A3S2TSP0_9BACI</name>
<dbReference type="PRINTS" id="PR00417">
    <property type="entry name" value="PRTPISMRASEI"/>
</dbReference>
<keyword evidence="13" id="KW-1185">Reference proteome</keyword>
<dbReference type="GO" id="GO:0006265">
    <property type="term" value="P:DNA topological change"/>
    <property type="evidence" value="ECO:0007669"/>
    <property type="project" value="InterPro"/>
</dbReference>
<dbReference type="SMART" id="SM00437">
    <property type="entry name" value="TOP1Ac"/>
    <property type="match status" value="1"/>
</dbReference>
<dbReference type="InterPro" id="IPR000380">
    <property type="entry name" value="Topo_IA"/>
</dbReference>
<dbReference type="Gene3D" id="1.10.290.10">
    <property type="entry name" value="Topoisomerase I, domain 4"/>
    <property type="match status" value="1"/>
</dbReference>
<evidence type="ECO:0000256" key="7">
    <source>
        <dbReference type="ARBA" id="ARBA00030003"/>
    </source>
</evidence>
<evidence type="ECO:0000256" key="3">
    <source>
        <dbReference type="ARBA" id="ARBA00012891"/>
    </source>
</evidence>
<evidence type="ECO:0000259" key="11">
    <source>
        <dbReference type="PROSITE" id="PS52039"/>
    </source>
</evidence>
<sequence>MEGQLLIDEILYYLGNKKPVKRLWTSSLTKNGVETAFKSLKSNKEYNHLYQAGIARQRADWLIGINTTRALTTLMGEKGLNITMNAGRVQTSLMGIVYQRELEIETFESESYWDFYISTQFKNGTITAKWFNDKESHIFNKEAALLVRDFCQNKSPKVYSIEEKEHIVKPPQLFSLSTLQSKANQLYKFSSDRVLKLLQSLYEKWKLVSYPRTDSCYLTAEEAATLPDILRKLNELEDYKPLLNDAMKDITDDKRYVDSSKVSDHFALLPTEDVSNYSFISSKERLIYDLIVKSLIAAHYPDHIYQSREMILSIDDQFTFKANGKVITQNGWKQLYNKSLDEQEDTELEMKMLPLVHEGETGILLSHSLEEGFTKPKPRFTDGDLIKIMSNAGNWVREKEDFKNKELVLGTAATIHEIINKVKDKYISVQDNQVYYYLQEGF</sequence>
<dbReference type="PROSITE" id="PS00396">
    <property type="entry name" value="TOPO_IA_1"/>
    <property type="match status" value="1"/>
</dbReference>
<dbReference type="Gene3D" id="2.70.20.10">
    <property type="entry name" value="Topoisomerase I, domain 3"/>
    <property type="match status" value="1"/>
</dbReference>
<dbReference type="InterPro" id="IPR003602">
    <property type="entry name" value="Topo_IA_DNA-bd_dom"/>
</dbReference>
<keyword evidence="6" id="KW-0413">Isomerase</keyword>
<comment type="catalytic activity">
    <reaction evidence="1">
        <text>ATP-independent breakage of single-stranded DNA, followed by passage and rejoining.</text>
        <dbReference type="EC" id="5.6.2.1"/>
    </reaction>
</comment>
<dbReference type="GO" id="GO:0003677">
    <property type="term" value="F:DNA binding"/>
    <property type="evidence" value="ECO:0007669"/>
    <property type="project" value="UniProtKB-KW"/>
</dbReference>
<dbReference type="Gene3D" id="1.10.460.10">
    <property type="entry name" value="Topoisomerase I, domain 2"/>
    <property type="match status" value="1"/>
</dbReference>
<dbReference type="Proteomes" id="UP000288024">
    <property type="component" value="Unassembled WGS sequence"/>
</dbReference>